<evidence type="ECO:0000256" key="1">
    <source>
        <dbReference type="ARBA" id="ARBA00022806"/>
    </source>
</evidence>
<sequence>MLKIPLTSWGPDWDIVRKAICSTYFHNAARLKVIGEYVNYRNGMPDHLHPRNALYGLGYTLDYVVSHELILTTKEYMQCATSIEREWLAELGPMFFSVKDSDTSKLEHKKKQKESKSAVEEQMDNMKKDRDEKERRCKEQERQKRARQQQQISMPGERKPPSTYTRPKKMGL</sequence>
<evidence type="ECO:0000313" key="4">
    <source>
        <dbReference type="EMBL" id="KAK1387310.1"/>
    </source>
</evidence>
<accession>A0AAD8INU8</accession>
<reference evidence="4" key="2">
    <citation type="submission" date="2023-05" db="EMBL/GenBank/DDBJ databases">
        <authorList>
            <person name="Schelkunov M.I."/>
        </authorList>
    </citation>
    <scope>NUCLEOTIDE SEQUENCE</scope>
    <source>
        <strain evidence="4">Hsosn_3</strain>
        <tissue evidence="4">Leaf</tissue>
    </source>
</reference>
<evidence type="ECO:0000259" key="3">
    <source>
        <dbReference type="Pfam" id="PF07717"/>
    </source>
</evidence>
<organism evidence="4 5">
    <name type="scientific">Heracleum sosnowskyi</name>
    <dbReference type="NCBI Taxonomy" id="360622"/>
    <lineage>
        <taxon>Eukaryota</taxon>
        <taxon>Viridiplantae</taxon>
        <taxon>Streptophyta</taxon>
        <taxon>Embryophyta</taxon>
        <taxon>Tracheophyta</taxon>
        <taxon>Spermatophyta</taxon>
        <taxon>Magnoliopsida</taxon>
        <taxon>eudicotyledons</taxon>
        <taxon>Gunneridae</taxon>
        <taxon>Pentapetalae</taxon>
        <taxon>asterids</taxon>
        <taxon>campanulids</taxon>
        <taxon>Apiales</taxon>
        <taxon>Apiaceae</taxon>
        <taxon>Apioideae</taxon>
        <taxon>apioid superclade</taxon>
        <taxon>Tordylieae</taxon>
        <taxon>Tordyliinae</taxon>
        <taxon>Heracleum</taxon>
    </lineage>
</organism>
<keyword evidence="1" id="KW-0067">ATP-binding</keyword>
<dbReference type="GO" id="GO:0004386">
    <property type="term" value="F:helicase activity"/>
    <property type="evidence" value="ECO:0007669"/>
    <property type="project" value="UniProtKB-KW"/>
</dbReference>
<feature type="region of interest" description="Disordered" evidence="2">
    <location>
        <begin position="101"/>
        <end position="172"/>
    </location>
</feature>
<evidence type="ECO:0000313" key="5">
    <source>
        <dbReference type="Proteomes" id="UP001237642"/>
    </source>
</evidence>
<keyword evidence="1" id="KW-0347">Helicase</keyword>
<evidence type="ECO:0000256" key="2">
    <source>
        <dbReference type="SAM" id="MobiDB-lite"/>
    </source>
</evidence>
<protein>
    <recommendedName>
        <fullName evidence="3">DEAD-box helicase OB fold domain-containing protein</fullName>
    </recommendedName>
</protein>
<dbReference type="EMBL" id="JAUIZM010000004">
    <property type="protein sequence ID" value="KAK1387310.1"/>
    <property type="molecule type" value="Genomic_DNA"/>
</dbReference>
<feature type="domain" description="DEAD-box helicase OB fold" evidence="3">
    <location>
        <begin position="16"/>
        <end position="93"/>
    </location>
</feature>
<comment type="caution">
    <text evidence="4">The sequence shown here is derived from an EMBL/GenBank/DDBJ whole genome shotgun (WGS) entry which is preliminary data.</text>
</comment>
<dbReference type="InterPro" id="IPR011709">
    <property type="entry name" value="DEAD-box_helicase_OB_fold"/>
</dbReference>
<feature type="compositionally biased region" description="Basic and acidic residues" evidence="2">
    <location>
        <begin position="114"/>
        <end position="143"/>
    </location>
</feature>
<gene>
    <name evidence="4" type="ORF">POM88_015488</name>
</gene>
<name>A0AAD8INU8_9APIA</name>
<dbReference type="Pfam" id="PF07717">
    <property type="entry name" value="OB_NTP_bind"/>
    <property type="match status" value="1"/>
</dbReference>
<keyword evidence="1" id="KW-0547">Nucleotide-binding</keyword>
<keyword evidence="5" id="KW-1185">Reference proteome</keyword>
<reference evidence="4" key="1">
    <citation type="submission" date="2023-02" db="EMBL/GenBank/DDBJ databases">
        <title>Genome of toxic invasive species Heracleum sosnowskyi carries increased number of genes despite the absence of recent whole-genome duplications.</title>
        <authorList>
            <person name="Schelkunov M."/>
            <person name="Shtratnikova V."/>
            <person name="Makarenko M."/>
            <person name="Klepikova A."/>
            <person name="Omelchenko D."/>
            <person name="Novikova G."/>
            <person name="Obukhova E."/>
            <person name="Bogdanov V."/>
            <person name="Penin A."/>
            <person name="Logacheva M."/>
        </authorList>
    </citation>
    <scope>NUCLEOTIDE SEQUENCE</scope>
    <source>
        <strain evidence="4">Hsosn_3</strain>
        <tissue evidence="4">Leaf</tissue>
    </source>
</reference>
<proteinExistence type="predicted"/>
<dbReference type="Proteomes" id="UP001237642">
    <property type="component" value="Unassembled WGS sequence"/>
</dbReference>
<dbReference type="AlphaFoldDB" id="A0AAD8INU8"/>
<keyword evidence="1" id="KW-0378">Hydrolase</keyword>